<dbReference type="Pfam" id="PF03806">
    <property type="entry name" value="ABG_transport"/>
    <property type="match status" value="1"/>
</dbReference>
<organism evidence="2 3">
    <name type="scientific">Fusobacterium hominis</name>
    <dbReference type="NCBI Taxonomy" id="2764326"/>
    <lineage>
        <taxon>Bacteria</taxon>
        <taxon>Fusobacteriati</taxon>
        <taxon>Fusobacteriota</taxon>
        <taxon>Fusobacteriia</taxon>
        <taxon>Fusobacteriales</taxon>
        <taxon>Fusobacteriaceae</taxon>
        <taxon>Fusobacterium</taxon>
    </lineage>
</organism>
<evidence type="ECO:0000313" key="2">
    <source>
        <dbReference type="EMBL" id="QNM15144.1"/>
    </source>
</evidence>
<accession>A0A7G9GWG2</accession>
<feature type="transmembrane region" description="Helical" evidence="1">
    <location>
        <begin position="221"/>
        <end position="239"/>
    </location>
</feature>
<dbReference type="PANTHER" id="PTHR30282">
    <property type="entry name" value="P-AMINOBENZOYL GLUTAMATE TRANSPORTER"/>
    <property type="match status" value="1"/>
</dbReference>
<evidence type="ECO:0000313" key="3">
    <source>
        <dbReference type="Proteomes" id="UP000515913"/>
    </source>
</evidence>
<dbReference type="PANTHER" id="PTHR30282:SF0">
    <property type="entry name" value="P-AMINOBENZOYL-GLUTAMATE TRANSPORT PROTEIN"/>
    <property type="match status" value="1"/>
</dbReference>
<dbReference type="InterPro" id="IPR004697">
    <property type="entry name" value="AbgT"/>
</dbReference>
<feature type="transmembrane region" description="Helical" evidence="1">
    <location>
        <begin position="29"/>
        <end position="46"/>
    </location>
</feature>
<gene>
    <name evidence="2" type="ORF">H9Q81_09565</name>
</gene>
<keyword evidence="3" id="KW-1185">Reference proteome</keyword>
<feature type="transmembrane region" description="Helical" evidence="1">
    <location>
        <begin position="477"/>
        <end position="502"/>
    </location>
</feature>
<feature type="transmembrane region" description="Helical" evidence="1">
    <location>
        <begin position="446"/>
        <end position="465"/>
    </location>
</feature>
<feature type="transmembrane region" description="Helical" evidence="1">
    <location>
        <begin position="416"/>
        <end position="434"/>
    </location>
</feature>
<feature type="transmembrane region" description="Helical" evidence="1">
    <location>
        <begin position="88"/>
        <end position="111"/>
    </location>
</feature>
<feature type="transmembrane region" description="Helical" evidence="1">
    <location>
        <begin position="350"/>
        <end position="369"/>
    </location>
</feature>
<reference evidence="2 3" key="1">
    <citation type="submission" date="2020-08" db="EMBL/GenBank/DDBJ databases">
        <authorList>
            <person name="Liu C."/>
            <person name="Sun Q."/>
        </authorList>
    </citation>
    <scope>NUCLEOTIDE SEQUENCE [LARGE SCALE GENOMIC DNA]</scope>
    <source>
        <strain evidence="2 3">NSJ-57</strain>
    </source>
</reference>
<feature type="transmembrane region" description="Helical" evidence="1">
    <location>
        <begin position="271"/>
        <end position="294"/>
    </location>
</feature>
<name>A0A7G9GWG2_9FUSO</name>
<evidence type="ECO:0000256" key="1">
    <source>
        <dbReference type="SAM" id="Phobius"/>
    </source>
</evidence>
<dbReference type="GO" id="GO:0015558">
    <property type="term" value="F:secondary active p-aminobenzoyl-glutamate transmembrane transporter activity"/>
    <property type="evidence" value="ECO:0007669"/>
    <property type="project" value="InterPro"/>
</dbReference>
<dbReference type="AlphaFoldDB" id="A0A7G9GWG2"/>
<feature type="transmembrane region" description="Helical" evidence="1">
    <location>
        <begin position="389"/>
        <end position="409"/>
    </location>
</feature>
<dbReference type="EMBL" id="CP060637">
    <property type="protein sequence ID" value="QNM15144.1"/>
    <property type="molecule type" value="Genomic_DNA"/>
</dbReference>
<keyword evidence="1" id="KW-0472">Membrane</keyword>
<dbReference type="RefSeq" id="WP_187422857.1">
    <property type="nucleotide sequence ID" value="NZ_CP060637.1"/>
</dbReference>
<sequence length="516" mass="56316">MSAKIKKEGWILKALDKVEKIGNGLPHPTTMFIIFTILLILLSWLAEKNGLKVSYEVYDPITKHLTLKETAAVSLLSKNSIRFMYTSIITNFTNFIALGTVFTIIMGVGVADGSGFMSAVLKKIVAITPKRAVTATVIFLGIMSNVASSTGYVMLVPLGAILFMSFGRHPIAGMAATFAGVSGGWSANLLIGTNDPVFAGMSTEAARMIDPSYTVLPTGNWYFMIASTFLITFIGTIVTEKIIEPRLGTYIPDEKIQVNDISKDEKRGMKFALISLVVFFIVVGCLILPTNGILRNPQTGELLRSPFMSGIVFLMSLFFMIPGIFYGIGAGSIKSDKDIIDLMTKSITNLSGFMVLVFFAAQFVVFFNYSNLGIILSVKGAEFLKNTGFVGIPLIIVFIIMTAIINIFIAVDSAKWAIMAPIFVPMFMRIGFSPELTQAAYRVGDSCTNVIAPLMPFFPLIVAFAQKYDKKSGVGTLISLMIPYSIAFLIGWIILLIIWYLFAIPLGIGGTLIYTI</sequence>
<dbReference type="Proteomes" id="UP000515913">
    <property type="component" value="Chromosome"/>
</dbReference>
<dbReference type="GO" id="GO:1902604">
    <property type="term" value="P:p-aminobenzoyl-glutamate transmembrane transport"/>
    <property type="evidence" value="ECO:0007669"/>
    <property type="project" value="InterPro"/>
</dbReference>
<keyword evidence="1" id="KW-0812">Transmembrane</keyword>
<protein>
    <submittedName>
        <fullName evidence="2">AbgT family transporter</fullName>
    </submittedName>
</protein>
<feature type="transmembrane region" description="Helical" evidence="1">
    <location>
        <begin position="171"/>
        <end position="191"/>
    </location>
</feature>
<proteinExistence type="predicted"/>
<feature type="transmembrane region" description="Helical" evidence="1">
    <location>
        <begin position="131"/>
        <end position="164"/>
    </location>
</feature>
<dbReference type="KEGG" id="fho:H9Q81_09565"/>
<feature type="transmembrane region" description="Helical" evidence="1">
    <location>
        <begin position="306"/>
        <end position="329"/>
    </location>
</feature>
<keyword evidence="1" id="KW-1133">Transmembrane helix</keyword>